<accession>A0ACB7HCK3</accession>
<sequence>MFLAPFVGKWARKSVSTAISATSFIVFLIFDFLDIVFCIIYRYLDKLFEGKPSPCYCGDRREIQRSMGDDEDSELSETLYGRTNVFRQIRFLGFGRNSENRKKSFGGGSGIRIWSDCGCESCVSWMKDGGQNLHVVVKEPSTGAASENCHGDVTENVIFLHGFISSSSFWTETVFPNLSEPVKRNYRLFAVDLLGFGRSPKPRDCYYTLRDHLEMIEKSVINPFQLKSFHIVAHSMGCNISIALAAKYWHCVKSVTLVAPPYISSSKEEASFTALHKLAGKRLWPPLLFCSSFMSWYEHLGRCVCLFVCRNHRIWERILKLLTWGRDLHFMIMDMTKHTHHSAWHSMHNVLCGGAKFQEKMLENLMKDGVKICVIQGDNDKVIPLECGKNIKSKVPNVEISIISNAGHLNVIMGREKDFTRDLELIWASFADTE</sequence>
<organism evidence="1 2">
    <name type="scientific">Manihot esculenta</name>
    <name type="common">Cassava</name>
    <name type="synonym">Jatropha manihot</name>
    <dbReference type="NCBI Taxonomy" id="3983"/>
    <lineage>
        <taxon>Eukaryota</taxon>
        <taxon>Viridiplantae</taxon>
        <taxon>Streptophyta</taxon>
        <taxon>Embryophyta</taxon>
        <taxon>Tracheophyta</taxon>
        <taxon>Spermatophyta</taxon>
        <taxon>Magnoliopsida</taxon>
        <taxon>eudicotyledons</taxon>
        <taxon>Gunneridae</taxon>
        <taxon>Pentapetalae</taxon>
        <taxon>rosids</taxon>
        <taxon>fabids</taxon>
        <taxon>Malpighiales</taxon>
        <taxon>Euphorbiaceae</taxon>
        <taxon>Crotonoideae</taxon>
        <taxon>Manihoteae</taxon>
        <taxon>Manihot</taxon>
    </lineage>
</organism>
<dbReference type="EMBL" id="CM004394">
    <property type="protein sequence ID" value="KAG8649891.1"/>
    <property type="molecule type" value="Genomic_DNA"/>
</dbReference>
<name>A0ACB7HCK3_MANES</name>
<keyword evidence="2" id="KW-1185">Reference proteome</keyword>
<protein>
    <submittedName>
        <fullName evidence="1">Uncharacterized protein</fullName>
    </submittedName>
</protein>
<evidence type="ECO:0000313" key="2">
    <source>
        <dbReference type="Proteomes" id="UP000091857"/>
    </source>
</evidence>
<proteinExistence type="predicted"/>
<comment type="caution">
    <text evidence="1">The sequence shown here is derived from an EMBL/GenBank/DDBJ whole genome shotgun (WGS) entry which is preliminary data.</text>
</comment>
<evidence type="ECO:0000313" key="1">
    <source>
        <dbReference type="EMBL" id="KAG8649891.1"/>
    </source>
</evidence>
<gene>
    <name evidence="1" type="ORF">MANES_08G151500v8</name>
</gene>
<reference evidence="2" key="1">
    <citation type="journal article" date="2016" name="Nat. Biotechnol.">
        <title>Sequencing wild and cultivated cassava and related species reveals extensive interspecific hybridization and genetic diversity.</title>
        <authorList>
            <person name="Bredeson J.V."/>
            <person name="Lyons J.B."/>
            <person name="Prochnik S.E."/>
            <person name="Wu G.A."/>
            <person name="Ha C.M."/>
            <person name="Edsinger-Gonzales E."/>
            <person name="Grimwood J."/>
            <person name="Schmutz J."/>
            <person name="Rabbi I.Y."/>
            <person name="Egesi C."/>
            <person name="Nauluvula P."/>
            <person name="Lebot V."/>
            <person name="Ndunguru J."/>
            <person name="Mkamilo G."/>
            <person name="Bart R.S."/>
            <person name="Setter T.L."/>
            <person name="Gleadow R.M."/>
            <person name="Kulakow P."/>
            <person name="Ferguson M.E."/>
            <person name="Rounsley S."/>
            <person name="Rokhsar D.S."/>
        </authorList>
    </citation>
    <scope>NUCLEOTIDE SEQUENCE [LARGE SCALE GENOMIC DNA]</scope>
    <source>
        <strain evidence="2">cv. AM560-2</strain>
    </source>
</reference>
<dbReference type="Proteomes" id="UP000091857">
    <property type="component" value="Chromosome 8"/>
</dbReference>